<gene>
    <name evidence="2" type="ORF">GCM10011495_37250</name>
</gene>
<evidence type="ECO:0000313" key="3">
    <source>
        <dbReference type="Proteomes" id="UP000637774"/>
    </source>
</evidence>
<dbReference type="PROSITE" id="PS51257">
    <property type="entry name" value="PROKAR_LIPOPROTEIN"/>
    <property type="match status" value="1"/>
</dbReference>
<organism evidence="2 3">
    <name type="scientific">Hymenobacter frigidus</name>
    <dbReference type="NCBI Taxonomy" id="1524095"/>
    <lineage>
        <taxon>Bacteria</taxon>
        <taxon>Pseudomonadati</taxon>
        <taxon>Bacteroidota</taxon>
        <taxon>Cytophagia</taxon>
        <taxon>Cytophagales</taxon>
        <taxon>Hymenobacteraceae</taxon>
        <taxon>Hymenobacter</taxon>
    </lineage>
</organism>
<dbReference type="EMBL" id="BMGY01000058">
    <property type="protein sequence ID" value="GGH90731.1"/>
    <property type="molecule type" value="Genomic_DNA"/>
</dbReference>
<keyword evidence="1" id="KW-0732">Signal</keyword>
<sequence length="186" mass="20689">MADRFSLPFCFTILLTVATGLLLSGCCANNVCDCNDADADVVELRFASSFSNAVSNADLDTVVIQRYPVRLLTGAKPEIVTLIRTAARSRDSIRLNNNSPFPQISTTKLDSFRYVVQYYVTQPGRKPVLTTLLNINKIKLQGSLNGDGCCTCYVNSEKTVFARREGFLQDSVFDLKRDPRFLKISK</sequence>
<protein>
    <submittedName>
        <fullName evidence="2">Uncharacterized protein</fullName>
    </submittedName>
</protein>
<comment type="caution">
    <text evidence="2">The sequence shown here is derived from an EMBL/GenBank/DDBJ whole genome shotgun (WGS) entry which is preliminary data.</text>
</comment>
<feature type="signal peptide" evidence="1">
    <location>
        <begin position="1"/>
        <end position="28"/>
    </location>
</feature>
<evidence type="ECO:0000313" key="2">
    <source>
        <dbReference type="EMBL" id="GGH90731.1"/>
    </source>
</evidence>
<accession>A0ABQ2AJ17</accession>
<proteinExistence type="predicted"/>
<reference evidence="3" key="1">
    <citation type="journal article" date="2019" name="Int. J. Syst. Evol. Microbiol.">
        <title>The Global Catalogue of Microorganisms (GCM) 10K type strain sequencing project: providing services to taxonomists for standard genome sequencing and annotation.</title>
        <authorList>
            <consortium name="The Broad Institute Genomics Platform"/>
            <consortium name="The Broad Institute Genome Sequencing Center for Infectious Disease"/>
            <person name="Wu L."/>
            <person name="Ma J."/>
        </authorList>
    </citation>
    <scope>NUCLEOTIDE SEQUENCE [LARGE SCALE GENOMIC DNA]</scope>
    <source>
        <strain evidence="3">CGMCC 1.14966</strain>
    </source>
</reference>
<name>A0ABQ2AJ17_9BACT</name>
<feature type="chain" id="PRO_5045748280" evidence="1">
    <location>
        <begin position="29"/>
        <end position="186"/>
    </location>
</feature>
<dbReference type="Proteomes" id="UP000637774">
    <property type="component" value="Unassembled WGS sequence"/>
</dbReference>
<keyword evidence="3" id="KW-1185">Reference proteome</keyword>
<evidence type="ECO:0000256" key="1">
    <source>
        <dbReference type="SAM" id="SignalP"/>
    </source>
</evidence>